<dbReference type="EMBL" id="BEXJ01000001">
    <property type="protein sequence ID" value="GBA95757.1"/>
    <property type="molecule type" value="Genomic_DNA"/>
</dbReference>
<protein>
    <submittedName>
        <fullName evidence="1">Uncharacterized protein</fullName>
    </submittedName>
</protein>
<evidence type="ECO:0000313" key="1">
    <source>
        <dbReference type="EMBL" id="GBA95757.1"/>
    </source>
</evidence>
<sequence length="52" mass="5834">MVPTTKMSEVLSGEVMKLLNLSPDTIVKEHSQLSFQIFPMIKGRLQLAYLLG</sequence>
<reference evidence="1 2" key="1">
    <citation type="journal article" date="2018" name="Int. J. Syst. Evol. Microbiol.">
        <title>Lactobacillus paragasseri sp. nov., a sister taxon of Lactobacillus gasseri, based on whole-genome sequence analyses.</title>
        <authorList>
            <person name="Tanizawa Y."/>
            <person name="Tada I."/>
            <person name="Kobayashi H."/>
            <person name="Endo A."/>
            <person name="Maeno S."/>
            <person name="Toyoda A."/>
            <person name="Arita M."/>
            <person name="Nakamura Y."/>
            <person name="Sakamoto M."/>
            <person name="Ohkuma M."/>
            <person name="Tohno M."/>
        </authorList>
    </citation>
    <scope>NUCLEOTIDE SEQUENCE [LARGE SCALE GENOMIC DNA]</scope>
    <source>
        <strain evidence="1 2">JCM 1025</strain>
    </source>
</reference>
<name>A0AB33ZTB7_LACGS</name>
<proteinExistence type="predicted"/>
<accession>A0AB33ZTB7</accession>
<organism evidence="1 2">
    <name type="scientific">Lactobacillus gasseri</name>
    <dbReference type="NCBI Taxonomy" id="1596"/>
    <lineage>
        <taxon>Bacteria</taxon>
        <taxon>Bacillati</taxon>
        <taxon>Bacillota</taxon>
        <taxon>Bacilli</taxon>
        <taxon>Lactobacillales</taxon>
        <taxon>Lactobacillaceae</taxon>
        <taxon>Lactobacillus</taxon>
    </lineage>
</organism>
<comment type="caution">
    <text evidence="1">The sequence shown here is derived from an EMBL/GenBank/DDBJ whole genome shotgun (WGS) entry which is preliminary data.</text>
</comment>
<dbReference type="AlphaFoldDB" id="A0AB33ZTB7"/>
<dbReference type="Proteomes" id="UP000250668">
    <property type="component" value="Unassembled WGS sequence"/>
</dbReference>
<gene>
    <name evidence="1" type="ORF">LJCM1025_06180</name>
</gene>
<evidence type="ECO:0000313" key="2">
    <source>
        <dbReference type="Proteomes" id="UP000250668"/>
    </source>
</evidence>